<reference evidence="4" key="1">
    <citation type="journal article" date="2011" name="Genome Biol.">
        <title>The draft genome of the carcinogenic human liver fluke Clonorchis sinensis.</title>
        <authorList>
            <person name="Wang X."/>
            <person name="Chen W."/>
            <person name="Huang Y."/>
            <person name="Sun J."/>
            <person name="Men J."/>
            <person name="Liu H."/>
            <person name="Luo F."/>
            <person name="Guo L."/>
            <person name="Lv X."/>
            <person name="Deng C."/>
            <person name="Zhou C."/>
            <person name="Fan Y."/>
            <person name="Li X."/>
            <person name="Huang L."/>
            <person name="Hu Y."/>
            <person name="Liang C."/>
            <person name="Hu X."/>
            <person name="Xu J."/>
            <person name="Yu X."/>
        </authorList>
    </citation>
    <scope>NUCLEOTIDE SEQUENCE [LARGE SCALE GENOMIC DNA]</scope>
    <source>
        <strain evidence="4">Henan</strain>
    </source>
</reference>
<name>G7YL07_CLOSI</name>
<feature type="region of interest" description="Disordered" evidence="1">
    <location>
        <begin position="840"/>
        <end position="860"/>
    </location>
</feature>
<dbReference type="EMBL" id="DF143550">
    <property type="protein sequence ID" value="GAA53638.1"/>
    <property type="molecule type" value="Genomic_DNA"/>
</dbReference>
<dbReference type="GO" id="GO:0003964">
    <property type="term" value="F:RNA-directed DNA polymerase activity"/>
    <property type="evidence" value="ECO:0007669"/>
    <property type="project" value="UniProtKB-KW"/>
</dbReference>
<feature type="domain" description="Tyrosine-protein kinase ephrin type A/B receptor-like" evidence="3">
    <location>
        <begin position="680"/>
        <end position="720"/>
    </location>
</feature>
<keyword evidence="2" id="KW-0472">Membrane</keyword>
<keyword evidence="2" id="KW-0812">Transmembrane</keyword>
<dbReference type="Pfam" id="PF07699">
    <property type="entry name" value="Ephrin_rec_like"/>
    <property type="match status" value="1"/>
</dbReference>
<gene>
    <name evidence="4" type="ORF">CLF_110660</name>
</gene>
<evidence type="ECO:0000313" key="4">
    <source>
        <dbReference type="EMBL" id="GAA53638.1"/>
    </source>
</evidence>
<keyword evidence="4" id="KW-0255">Endonuclease</keyword>
<reference key="2">
    <citation type="submission" date="2011-10" db="EMBL/GenBank/DDBJ databases">
        <title>The genome and transcriptome sequence of Clonorchis sinensis provide insights into the carcinogenic liver fluke.</title>
        <authorList>
            <person name="Wang X."/>
            <person name="Huang Y."/>
            <person name="Chen W."/>
            <person name="Liu H."/>
            <person name="Guo L."/>
            <person name="Chen Y."/>
            <person name="Luo F."/>
            <person name="Zhou W."/>
            <person name="Sun J."/>
            <person name="Mao Q."/>
            <person name="Liang P."/>
            <person name="Zhou C."/>
            <person name="Tian Y."/>
            <person name="Men J."/>
            <person name="Lv X."/>
            <person name="Huang L."/>
            <person name="Zhou J."/>
            <person name="Hu Y."/>
            <person name="Li R."/>
            <person name="Zhang F."/>
            <person name="Lei H."/>
            <person name="Li X."/>
            <person name="Hu X."/>
            <person name="Liang C."/>
            <person name="Xu J."/>
            <person name="Wu Z."/>
            <person name="Yu X."/>
        </authorList>
    </citation>
    <scope>NUCLEOTIDE SEQUENCE</scope>
    <source>
        <strain>Henan</strain>
    </source>
</reference>
<feature type="transmembrane region" description="Helical" evidence="2">
    <location>
        <begin position="781"/>
        <end position="803"/>
    </location>
</feature>
<dbReference type="InterPro" id="IPR011641">
    <property type="entry name" value="Tyr-kin_ephrin_A/B_rcpt-like"/>
</dbReference>
<evidence type="ECO:0000256" key="2">
    <source>
        <dbReference type="SAM" id="Phobius"/>
    </source>
</evidence>
<dbReference type="Proteomes" id="UP000008909">
    <property type="component" value="Unassembled WGS sequence"/>
</dbReference>
<evidence type="ECO:0000259" key="3">
    <source>
        <dbReference type="Pfam" id="PF07699"/>
    </source>
</evidence>
<sequence length="860" mass="97288">MNLAEIQWPICQNVKPDKTQKFVSRRSCQLAYRVPTNRKQISRANYAAIHTLYHQRREDATSAMLGLPKYNPISYIQAGKQNGRLGIPSLISTILSQRSARMEKPLSTRCRVLRNVADGSAVSKVFRDLSLPTRIQGACVINQGRFRPLWAIFCTTTLTVAVCESWSLCHSLIDDLCFLNVCFLGHLSATCLRRELKVSRVVLVVRRSSVVGTVSCWTTYDVRCARHNRVARELAERFRRLGYTVFEDLRAPTSTSFIKPYLIAIRELRTTVTDVSVVSYVRAVTFLNEKQKCGCDDSSLAIISAPRAIDYDIDFLVHCLMITSYRGIRFPQSSRAVVGWGLRKPQKRESAEWWVRENQELDTNFTSNSIAAWYDRLGNLLHVGEILLIHVPPFEASELSVTQYAARPTPPTEKPMSLMPEYRSWIGGTHQILKVKHMDSVTCSELQTSTVIGYRDPWKVIERKSRIGRQVFFTFKIYVQPVIIWNYAVPPEIEFENRSVLLKPVTDWCYKQRSVKKRVARACSGVYEHRRPFVKLSGLKERMPLVQSTALGYTELGVQIELSVSPLSLLANPTNGELSYLHAHLKHSLDMYLLEDLENQLNLEDPLEWTIVATRLSVICPPGTFTFTTKPVLRGLNFQSLLNSSFKDSSAEALLPYKLICHPCPDGTASRAPYTYDDGCYKCPHGYYRGSTGWPSSAGCLRCPEGFTTDTVGATSIGECKLNAGAITRWILSQLLQMWFSLEQIIAGKSGPETPTRALPYDQQSAWAWLGRLDRSVWICGGVYCLVVMWLTGMAVYRLHLYFRLQSIFKKQYRLLLKAVLIGQINLVSHIKQRAKQSIKADPNDPFTTGAPAEMTGAGE</sequence>
<keyword evidence="2" id="KW-1133">Transmembrane helix</keyword>
<dbReference type="InterPro" id="IPR009030">
    <property type="entry name" value="Growth_fac_rcpt_cys_sf"/>
</dbReference>
<proteinExistence type="predicted"/>
<dbReference type="SMART" id="SM01411">
    <property type="entry name" value="Ephrin_rec_like"/>
    <property type="match status" value="1"/>
</dbReference>
<evidence type="ECO:0000313" key="5">
    <source>
        <dbReference type="Proteomes" id="UP000008909"/>
    </source>
</evidence>
<keyword evidence="4" id="KW-0548">Nucleotidyltransferase</keyword>
<keyword evidence="4" id="KW-0378">Hydrolase</keyword>
<evidence type="ECO:0000256" key="1">
    <source>
        <dbReference type="SAM" id="MobiDB-lite"/>
    </source>
</evidence>
<keyword evidence="4" id="KW-0808">Transferase</keyword>
<dbReference type="Gene3D" id="2.10.50.10">
    <property type="entry name" value="Tumor Necrosis Factor Receptor, subunit A, domain 2"/>
    <property type="match status" value="1"/>
</dbReference>
<keyword evidence="4" id="KW-0540">Nuclease</keyword>
<dbReference type="SUPFAM" id="SSF57184">
    <property type="entry name" value="Growth factor receptor domain"/>
    <property type="match status" value="1"/>
</dbReference>
<organism evidence="4 5">
    <name type="scientific">Clonorchis sinensis</name>
    <name type="common">Chinese liver fluke</name>
    <dbReference type="NCBI Taxonomy" id="79923"/>
    <lineage>
        <taxon>Eukaryota</taxon>
        <taxon>Metazoa</taxon>
        <taxon>Spiralia</taxon>
        <taxon>Lophotrochozoa</taxon>
        <taxon>Platyhelminthes</taxon>
        <taxon>Trematoda</taxon>
        <taxon>Digenea</taxon>
        <taxon>Opisthorchiida</taxon>
        <taxon>Opisthorchiata</taxon>
        <taxon>Opisthorchiidae</taxon>
        <taxon>Clonorchis</taxon>
    </lineage>
</organism>
<keyword evidence="4" id="KW-0695">RNA-directed DNA polymerase</keyword>
<keyword evidence="5" id="KW-1185">Reference proteome</keyword>
<dbReference type="AlphaFoldDB" id="G7YL07"/>
<protein>
    <submittedName>
        <fullName evidence="4">Endonuclease-reverse transcriptase</fullName>
    </submittedName>
</protein>
<accession>G7YL07</accession>
<dbReference type="GO" id="GO:0004519">
    <property type="term" value="F:endonuclease activity"/>
    <property type="evidence" value="ECO:0007669"/>
    <property type="project" value="UniProtKB-KW"/>
</dbReference>